<reference evidence="2" key="1">
    <citation type="journal article" date="2019" name="Int. J. Syst. Evol. Microbiol.">
        <title>The Global Catalogue of Microorganisms (GCM) 10K type strain sequencing project: providing services to taxonomists for standard genome sequencing and annotation.</title>
        <authorList>
            <consortium name="The Broad Institute Genomics Platform"/>
            <consortium name="The Broad Institute Genome Sequencing Center for Infectious Disease"/>
            <person name="Wu L."/>
            <person name="Ma J."/>
        </authorList>
    </citation>
    <scope>NUCLEOTIDE SEQUENCE [LARGE SCALE GENOMIC DNA]</scope>
    <source>
        <strain evidence="2">CCTCC AB 2013263</strain>
    </source>
</reference>
<organism evidence="1 2">
    <name type="scientific">Deinococcus antarcticus</name>
    <dbReference type="NCBI Taxonomy" id="1298767"/>
    <lineage>
        <taxon>Bacteria</taxon>
        <taxon>Thermotogati</taxon>
        <taxon>Deinococcota</taxon>
        <taxon>Deinococci</taxon>
        <taxon>Deinococcales</taxon>
        <taxon>Deinococcaceae</taxon>
        <taxon>Deinococcus</taxon>
    </lineage>
</organism>
<dbReference type="EMBL" id="JBHRZF010000025">
    <property type="protein sequence ID" value="MFC3859652.1"/>
    <property type="molecule type" value="Genomic_DNA"/>
</dbReference>
<proteinExistence type="predicted"/>
<dbReference type="Gene3D" id="3.20.20.80">
    <property type="entry name" value="Glycosidases"/>
    <property type="match status" value="1"/>
</dbReference>
<dbReference type="InterPro" id="IPR013320">
    <property type="entry name" value="ConA-like_dom_sf"/>
</dbReference>
<evidence type="ECO:0000313" key="2">
    <source>
        <dbReference type="Proteomes" id="UP001595748"/>
    </source>
</evidence>
<evidence type="ECO:0000313" key="1">
    <source>
        <dbReference type="EMBL" id="MFC3859652.1"/>
    </source>
</evidence>
<keyword evidence="2" id="KW-1185">Reference proteome</keyword>
<gene>
    <name evidence="1" type="ORF">ACFOPQ_02600</name>
</gene>
<accession>A0ABV8A672</accession>
<dbReference type="Proteomes" id="UP001595748">
    <property type="component" value="Unassembled WGS sequence"/>
</dbReference>
<sequence>MWSPMIGNGDAYGIPGWGNNELEFYTGRPENVTVKDGTLVITARQENYIAPAGMKRFLLPALLLGFVSAQAPTPAKLTLGTQATPIQPLSVNGFNLGFNMSVAEAQDAVKSVAPSSLRYPPGNVGDENDLTKSGLQSFLSQLELTGGGVQATVETRVFATRPEAKNRPEDAAQAARDAQALGLKVTYWEIGNEPDLYATKRGRPEWTPQKYCEVFRAQRQAILKVDPQARFAGPAVSNVNGNGKTFLTGFVKGCGDIVDILTWHEYPSDGSLDDETALSTAPRVTAHLQEFRALLKSQDGNPLGYTRDIKLGVTEYGLSYRTDRAHHLSDQVAALWAAETTLRLAEGGADLSQYFALIGSGNHGLVDQAGFPRPTLYAYQQTRHFKGEALPLTTDNPALWTHAARQDRLLTVLVTNTATSAQPLSPDLPGYALIGGKTSTEKTVHDEADFIRLPLTGTLNLPARSLTRLVYKEQP</sequence>
<dbReference type="SUPFAM" id="SSF51445">
    <property type="entry name" value="(Trans)glycosidases"/>
    <property type="match status" value="1"/>
</dbReference>
<dbReference type="SUPFAM" id="SSF49899">
    <property type="entry name" value="Concanavalin A-like lectins/glucanases"/>
    <property type="match status" value="1"/>
</dbReference>
<dbReference type="InterPro" id="IPR017853">
    <property type="entry name" value="GH"/>
</dbReference>
<dbReference type="Gene3D" id="2.60.120.200">
    <property type="match status" value="1"/>
</dbReference>
<name>A0ABV8A672_9DEIO</name>
<dbReference type="RefSeq" id="WP_380075814.1">
    <property type="nucleotide sequence ID" value="NZ_JBHRZF010000025.1"/>
</dbReference>
<protein>
    <submittedName>
        <fullName evidence="1">Uncharacterized protein</fullName>
    </submittedName>
</protein>
<comment type="caution">
    <text evidence="1">The sequence shown here is derived from an EMBL/GenBank/DDBJ whole genome shotgun (WGS) entry which is preliminary data.</text>
</comment>